<dbReference type="EMBL" id="JARKIF010000017">
    <property type="protein sequence ID" value="KAJ7620329.1"/>
    <property type="molecule type" value="Genomic_DNA"/>
</dbReference>
<feature type="compositionally biased region" description="Basic and acidic residues" evidence="2">
    <location>
        <begin position="793"/>
        <end position="802"/>
    </location>
</feature>
<feature type="compositionally biased region" description="Low complexity" evidence="2">
    <location>
        <begin position="19"/>
        <end position="39"/>
    </location>
</feature>
<dbReference type="GO" id="GO:0008270">
    <property type="term" value="F:zinc ion binding"/>
    <property type="evidence" value="ECO:0007669"/>
    <property type="project" value="UniProtKB-KW"/>
</dbReference>
<dbReference type="SUPFAM" id="SSF54001">
    <property type="entry name" value="Cysteine proteinases"/>
    <property type="match status" value="1"/>
</dbReference>
<feature type="region of interest" description="Disordered" evidence="2">
    <location>
        <begin position="865"/>
        <end position="890"/>
    </location>
</feature>
<protein>
    <recommendedName>
        <fullName evidence="3">SWIM-type domain-containing protein</fullName>
    </recommendedName>
</protein>
<keyword evidence="1" id="KW-0863">Zinc-finger</keyword>
<evidence type="ECO:0000313" key="5">
    <source>
        <dbReference type="Proteomes" id="UP001221142"/>
    </source>
</evidence>
<evidence type="ECO:0000256" key="2">
    <source>
        <dbReference type="SAM" id="MobiDB-lite"/>
    </source>
</evidence>
<evidence type="ECO:0000256" key="1">
    <source>
        <dbReference type="PROSITE-ProRule" id="PRU00325"/>
    </source>
</evidence>
<organism evidence="4 5">
    <name type="scientific">Roridomyces roridus</name>
    <dbReference type="NCBI Taxonomy" id="1738132"/>
    <lineage>
        <taxon>Eukaryota</taxon>
        <taxon>Fungi</taxon>
        <taxon>Dikarya</taxon>
        <taxon>Basidiomycota</taxon>
        <taxon>Agaricomycotina</taxon>
        <taxon>Agaricomycetes</taxon>
        <taxon>Agaricomycetidae</taxon>
        <taxon>Agaricales</taxon>
        <taxon>Marasmiineae</taxon>
        <taxon>Mycenaceae</taxon>
        <taxon>Roridomyces</taxon>
    </lineage>
</organism>
<keyword evidence="1" id="KW-0862">Zinc</keyword>
<feature type="domain" description="SWIM-type" evidence="3">
    <location>
        <begin position="752"/>
        <end position="784"/>
    </location>
</feature>
<accession>A0AAD7FF37</accession>
<proteinExistence type="predicted"/>
<name>A0AAD7FF37_9AGAR</name>
<dbReference type="PROSITE" id="PS50966">
    <property type="entry name" value="ZF_SWIM"/>
    <property type="match status" value="1"/>
</dbReference>
<evidence type="ECO:0000313" key="4">
    <source>
        <dbReference type="EMBL" id="KAJ7620329.1"/>
    </source>
</evidence>
<keyword evidence="1" id="KW-0479">Metal-binding</keyword>
<reference evidence="4" key="1">
    <citation type="submission" date="2023-03" db="EMBL/GenBank/DDBJ databases">
        <title>Massive genome expansion in bonnet fungi (Mycena s.s.) driven by repeated elements and novel gene families across ecological guilds.</title>
        <authorList>
            <consortium name="Lawrence Berkeley National Laboratory"/>
            <person name="Harder C.B."/>
            <person name="Miyauchi S."/>
            <person name="Viragh M."/>
            <person name="Kuo A."/>
            <person name="Thoen E."/>
            <person name="Andreopoulos B."/>
            <person name="Lu D."/>
            <person name="Skrede I."/>
            <person name="Drula E."/>
            <person name="Henrissat B."/>
            <person name="Morin E."/>
            <person name="Kohler A."/>
            <person name="Barry K."/>
            <person name="LaButti K."/>
            <person name="Morin E."/>
            <person name="Salamov A."/>
            <person name="Lipzen A."/>
            <person name="Mereny Z."/>
            <person name="Hegedus B."/>
            <person name="Baldrian P."/>
            <person name="Stursova M."/>
            <person name="Weitz H."/>
            <person name="Taylor A."/>
            <person name="Grigoriev I.V."/>
            <person name="Nagy L.G."/>
            <person name="Martin F."/>
            <person name="Kauserud H."/>
        </authorList>
    </citation>
    <scope>NUCLEOTIDE SEQUENCE</scope>
    <source>
        <strain evidence="4">9284</strain>
    </source>
</reference>
<keyword evidence="5" id="KW-1185">Reference proteome</keyword>
<dbReference type="Proteomes" id="UP001221142">
    <property type="component" value="Unassembled WGS sequence"/>
</dbReference>
<feature type="region of interest" description="Disordered" evidence="2">
    <location>
        <begin position="583"/>
        <end position="610"/>
    </location>
</feature>
<feature type="region of interest" description="Disordered" evidence="2">
    <location>
        <begin position="929"/>
        <end position="962"/>
    </location>
</feature>
<dbReference type="InterPro" id="IPR038765">
    <property type="entry name" value="Papain-like_cys_pep_sf"/>
</dbReference>
<evidence type="ECO:0000259" key="3">
    <source>
        <dbReference type="PROSITE" id="PS50966"/>
    </source>
</evidence>
<feature type="compositionally biased region" description="Acidic residues" evidence="2">
    <location>
        <begin position="583"/>
        <end position="597"/>
    </location>
</feature>
<sequence>MSGPKRRGRPPKPKKRRLSPTATPSTSIAPPPAGAASTAQDTVASDPSLGTPLTGDDARHVLLAAQGATTSIAAAALPAHRLFLNAIPHEASKGWRKLATIPIDDLASWFDNQLNDYNPYEMSPDQTNPSELRAVEVKWVGHPGDSPRDPRARRCYVRWPVQRPPAEEIQLAISAGRPVVRWDLRCAGVEDRDWSAVAESEAEEDEEELPKLPRWKECSNLVKLHVEVYPADLGTAVIWQQHDHPVVTPADRKKGLKFSRLQRTSFLEVVRLHGLKVSTLVIESRRAAESPTVYGRTAPLPEWRQATRTQITSLHIAAKLRHLLDRNPWRATHLLVQGNMGTGRTFCYNAHDFSKADSKSKFTLGLTDEYSLDSGIAFSIGPNGGLGSDQSWRHKSQNRAAMSLLTTIDEGGHMVPVSVFLSAKANTETILSFLCGTHNKIVTRAQAIIQNPETVSTLNRPDEIVATIRRNAITIVAEGWQIHRIMIDKHYPSLRAIQAFIAKYNLKGVSIRLCQFHVVDAILIWQWADGNKGLAVKIPQRLKIQIILLFRFVQRARTRDEFDTLSGDFLEAVRGIIMNAVGSEDDEDEDEGSDGDGDQSPPPTTAQGNKPCIQLTRATAQAMCDAVEDYFTQNWFVDDLIECYTDIGLPPNQGRDRGWNTNNWTESAYKTFDNVILQARQNKRIDRLAVLILHDFLPYYQYWRPRDRPQPQHIVQTHLNACEIWDRGLVIEKRPKSLYDVHVVVDGEARTFEVQMNPMKCFCLAYQQSGLDCAHTLAAKLFVRNGPVEVWHEQESKSEKLSPKTRKKPGGGKEPDDENLRKQFYQVLQLLEQADEFLVESADLAAEPAFQPVGPRSEGFGAMGTEVGRPRNTQPFQGWRHEPSFSRRPGAHAVGRMGPNSIFSGNFKHVLSELYSVTAQKPSALGRVAAAMGQRQPHEEPPASPAPAAQRRRPAPNTGGLTTAEIEMQTSDVWRWAAGTYTMRAEEVMTIIDILNYSSLAKRNGWLFVCCAPVCITPEVVEQLDWSVPLSLAELRSKGLGFIADVLQARNSMQVNRLIVFHLLANHWTLFDHVLGADSGPNVVRLNPMPPIEEGGIAPESFSISDQRALAVYFDPIRLEKVAQHNPTAFSLPPSHGVLFNGPEQHIGVQRSDSSTCGFWTSFFAVARLLGIDLDQDDPDELKEVFAPIWIAFRSNPDGVPSDLVQELFARFKPTEDVCSVSDVFSKSPHAPLTADRATEATIAQDRLAALVGADEARVWRIGAHRPTSGDVKSLVEQGYVSDHVLDAYLERFCGTLMPSDFRVLIADSNVTYEMTQAKKNPEGMKPKRATNFEFWFPDDDIFAFGLLLLPWLWNDKWMLLVVHFGQTTISLYEGAPKKLRAAQTAKAATERTLQMLKWEYRARHSSDLPETWTCAVKQPQVPDLLSAAWILCLGFFGQPERTRVQAGVAAALCTAICEEPVNGLLEGMDDVDLDEAHRHRRIAEAFYPHLASTDLTRRKSLQDWLIARTARLINPKLGSCLLMTPSMEGEPLLCPAIITQMTDTTARATWYTGLYTRPEQLPTGFELERLADGKIRGWEAITRELAVENWTELDAVKYPAQLTTAGRLYPSPLIPSQKELAACLDPLVAQIADIYLHPSTENSTDVFAILDARFTAADDKGKLEFYRELLGAPPGEEPFCPADEAYFSSLCRKLRLALGNQGETARSTSINDHKVWAHGAGRVMFATAACAHYLSTEDRRVALQLLETRQVIREPGDLDAVLQAYGHALRHLTVPDVEAFARERLIVVPGLGEVALPSRRK</sequence>
<dbReference type="InterPro" id="IPR007527">
    <property type="entry name" value="Znf_SWIM"/>
</dbReference>
<gene>
    <name evidence="4" type="ORF">FB45DRAFT_1033008</name>
</gene>
<feature type="compositionally biased region" description="Basic residues" evidence="2">
    <location>
        <begin position="1"/>
        <end position="18"/>
    </location>
</feature>
<comment type="caution">
    <text evidence="4">The sequence shown here is derived from an EMBL/GenBank/DDBJ whole genome shotgun (WGS) entry which is preliminary data.</text>
</comment>
<feature type="region of interest" description="Disordered" evidence="2">
    <location>
        <begin position="1"/>
        <end position="52"/>
    </location>
</feature>
<feature type="region of interest" description="Disordered" evidence="2">
    <location>
        <begin position="793"/>
        <end position="819"/>
    </location>
</feature>
<dbReference type="Gene3D" id="3.40.395.10">
    <property type="entry name" value="Adenoviral Proteinase, Chain A"/>
    <property type="match status" value="1"/>
</dbReference>